<keyword evidence="4" id="KW-1185">Reference proteome</keyword>
<feature type="region of interest" description="Disordered" evidence="2">
    <location>
        <begin position="1"/>
        <end position="53"/>
    </location>
</feature>
<reference evidence="3 4" key="2">
    <citation type="submission" date="2018-10" db="EMBL/GenBank/DDBJ databases">
        <authorList>
            <consortium name="Pathogen Informatics"/>
        </authorList>
    </citation>
    <scope>NUCLEOTIDE SEQUENCE [LARGE SCALE GENOMIC DNA]</scope>
</reference>
<dbReference type="InterPro" id="IPR008160">
    <property type="entry name" value="Collagen"/>
</dbReference>
<reference evidence="5" key="1">
    <citation type="submission" date="2017-02" db="UniProtKB">
        <authorList>
            <consortium name="WormBaseParasite"/>
        </authorList>
    </citation>
    <scope>IDENTIFICATION</scope>
</reference>
<organism evidence="5">
    <name type="scientific">Enterobius vermicularis</name>
    <name type="common">Human pinworm</name>
    <dbReference type="NCBI Taxonomy" id="51028"/>
    <lineage>
        <taxon>Eukaryota</taxon>
        <taxon>Metazoa</taxon>
        <taxon>Ecdysozoa</taxon>
        <taxon>Nematoda</taxon>
        <taxon>Chromadorea</taxon>
        <taxon>Rhabditida</taxon>
        <taxon>Spirurina</taxon>
        <taxon>Oxyuridomorpha</taxon>
        <taxon>Oxyuroidea</taxon>
        <taxon>Oxyuridae</taxon>
        <taxon>Enterobius</taxon>
    </lineage>
</organism>
<dbReference type="PANTHER" id="PTHR24637:SF421">
    <property type="entry name" value="CUTICLE COLLAGEN DPY-2"/>
    <property type="match status" value="1"/>
</dbReference>
<feature type="region of interest" description="Disordered" evidence="2">
    <location>
        <begin position="75"/>
        <end position="99"/>
    </location>
</feature>
<dbReference type="STRING" id="51028.A0A0N4VC46"/>
<name>A0A0N4VC46_ENTVE</name>
<feature type="compositionally biased region" description="Low complexity" evidence="2">
    <location>
        <begin position="1"/>
        <end position="10"/>
    </location>
</feature>
<evidence type="ECO:0000256" key="1">
    <source>
        <dbReference type="ARBA" id="ARBA00022737"/>
    </source>
</evidence>
<dbReference type="Pfam" id="PF01391">
    <property type="entry name" value="Collagen"/>
    <property type="match status" value="1"/>
</dbReference>
<keyword evidence="1" id="KW-0677">Repeat</keyword>
<evidence type="ECO:0000313" key="4">
    <source>
        <dbReference type="Proteomes" id="UP000274131"/>
    </source>
</evidence>
<evidence type="ECO:0000313" key="3">
    <source>
        <dbReference type="EMBL" id="VDD92858.1"/>
    </source>
</evidence>
<dbReference type="AlphaFoldDB" id="A0A0N4VC46"/>
<proteinExistence type="predicted"/>
<evidence type="ECO:0000256" key="2">
    <source>
        <dbReference type="SAM" id="MobiDB-lite"/>
    </source>
</evidence>
<dbReference type="Gene3D" id="1.20.5.320">
    <property type="entry name" value="6-Phosphogluconate Dehydrogenase, domain 3"/>
    <property type="match status" value="1"/>
</dbReference>
<sequence length="99" mass="10543">MPGEQGLPGNPGAPGPQGLPGLAGEDGTPGSPGIPGQPGVDAEYCPCPKRTKPYSKIETTTLTGIPQKVPAFKRSFTGQRRQRNSKRFNARVYQKPQQI</sequence>
<protein>
    <submittedName>
        <fullName evidence="5">Collagen triple helix repeat protein</fullName>
    </submittedName>
</protein>
<dbReference type="WBParaSite" id="EVEC_0000812501-mRNA-1">
    <property type="protein sequence ID" value="EVEC_0000812501-mRNA-1"/>
    <property type="gene ID" value="EVEC_0000812501"/>
</dbReference>
<dbReference type="EMBL" id="UXUI01009005">
    <property type="protein sequence ID" value="VDD92858.1"/>
    <property type="molecule type" value="Genomic_DNA"/>
</dbReference>
<dbReference type="Proteomes" id="UP000274131">
    <property type="component" value="Unassembled WGS sequence"/>
</dbReference>
<dbReference type="PANTHER" id="PTHR24637">
    <property type="entry name" value="COLLAGEN"/>
    <property type="match status" value="1"/>
</dbReference>
<evidence type="ECO:0000313" key="5">
    <source>
        <dbReference type="WBParaSite" id="EVEC_0000812501-mRNA-1"/>
    </source>
</evidence>
<gene>
    <name evidence="3" type="ORF">EVEC_LOCUS7609</name>
</gene>
<accession>A0A0N4VC46</accession>
<feature type="compositionally biased region" description="Basic residues" evidence="2">
    <location>
        <begin position="80"/>
        <end position="89"/>
    </location>
</feature>
<dbReference type="OrthoDB" id="5877749at2759"/>